<dbReference type="GeneID" id="80870694"/>
<protein>
    <submittedName>
        <fullName evidence="1">Uncharacterized protein</fullName>
    </submittedName>
</protein>
<dbReference type="RefSeq" id="XP_056026955.1">
    <property type="nucleotide sequence ID" value="XM_056176006.1"/>
</dbReference>
<accession>A0A9W9E4I9</accession>
<proteinExistence type="predicted"/>
<evidence type="ECO:0000313" key="1">
    <source>
        <dbReference type="EMBL" id="KAJ4857899.1"/>
    </source>
</evidence>
<sequence>MQFTRLTPVQRDEMRAFIAGVHYAIPPSPTLLSREERRESGDDLFFSRVAGSILGNGSPATKDIARSLLQESQEGMGGRVVKAKKNVVEKKKVIAKMYAAAEKIEAATKMILEAGQKK</sequence>
<organism evidence="1 2">
    <name type="scientific">Trichoderma breve</name>
    <dbReference type="NCBI Taxonomy" id="2034170"/>
    <lineage>
        <taxon>Eukaryota</taxon>
        <taxon>Fungi</taxon>
        <taxon>Dikarya</taxon>
        <taxon>Ascomycota</taxon>
        <taxon>Pezizomycotina</taxon>
        <taxon>Sordariomycetes</taxon>
        <taxon>Hypocreomycetidae</taxon>
        <taxon>Hypocreales</taxon>
        <taxon>Hypocreaceae</taxon>
        <taxon>Trichoderma</taxon>
    </lineage>
</organism>
<dbReference type="AlphaFoldDB" id="A0A9W9E4I9"/>
<name>A0A9W9E4I9_9HYPO</name>
<reference evidence="1" key="1">
    <citation type="submission" date="2022-09" db="EMBL/GenBank/DDBJ databases">
        <title>Chromosome-level assembly of Trichoderma breve T069, a fungus used in development of biopesticide product.</title>
        <authorList>
            <person name="Lin R."/>
            <person name="Liu T."/>
        </authorList>
    </citation>
    <scope>NUCLEOTIDE SEQUENCE</scope>
    <source>
        <strain evidence="1">T069</strain>
    </source>
</reference>
<dbReference type="Proteomes" id="UP001140511">
    <property type="component" value="Unassembled WGS sequence"/>
</dbReference>
<comment type="caution">
    <text evidence="1">The sequence shown here is derived from an EMBL/GenBank/DDBJ whole genome shotgun (WGS) entry which is preliminary data.</text>
</comment>
<evidence type="ECO:0000313" key="2">
    <source>
        <dbReference type="Proteomes" id="UP001140511"/>
    </source>
</evidence>
<keyword evidence="2" id="KW-1185">Reference proteome</keyword>
<dbReference type="EMBL" id="JAOPEN010000005">
    <property type="protein sequence ID" value="KAJ4857899.1"/>
    <property type="molecule type" value="Genomic_DNA"/>
</dbReference>
<gene>
    <name evidence="1" type="ORF">T069G_08796</name>
</gene>